<dbReference type="EMBL" id="QGLF01000005">
    <property type="protein sequence ID" value="PWR19231.1"/>
    <property type="molecule type" value="Genomic_DNA"/>
</dbReference>
<dbReference type="Pfam" id="PF12833">
    <property type="entry name" value="HTH_18"/>
    <property type="match status" value="1"/>
</dbReference>
<dbReference type="GO" id="GO:0003700">
    <property type="term" value="F:DNA-binding transcription factor activity"/>
    <property type="evidence" value="ECO:0007669"/>
    <property type="project" value="InterPro"/>
</dbReference>
<protein>
    <submittedName>
        <fullName evidence="5">Transcriptional regulator FtrA</fullName>
    </submittedName>
</protein>
<dbReference type="PROSITE" id="PS01124">
    <property type="entry name" value="HTH_ARAC_FAMILY_2"/>
    <property type="match status" value="1"/>
</dbReference>
<keyword evidence="6" id="KW-1185">Reference proteome</keyword>
<dbReference type="Proteomes" id="UP000246077">
    <property type="component" value="Unassembled WGS sequence"/>
</dbReference>
<dbReference type="NCBIfam" id="NF006902">
    <property type="entry name" value="PRK09393.1"/>
    <property type="match status" value="1"/>
</dbReference>
<keyword evidence="3" id="KW-0804">Transcription</keyword>
<evidence type="ECO:0000313" key="6">
    <source>
        <dbReference type="Proteomes" id="UP000246077"/>
    </source>
</evidence>
<sequence length="335" mass="35506">MPEHDAPDPSADRLVVVLAYDGLCTFEFGLAVEIFGLHRPEMGAGWYRFAVAGIEPGPLRATGGIALLVDGGLDLIARAGTVVVPGWRGADVPVPADLIAALRAAAARGARLLSICSGVFVLAAAGLLDGRRATTHWRHAARLAERYPAVTVDPDVLYVDEGQVLTSAGSAAGLDLCLHLVRRDFGPEAANRVARRLVLPAHRDGGQAQFIERPVPRLPAEARLGPLIDRVLASLDRPHAVGDLAAQAGMSLRSFIRRFKAATGMAPGEWLLEQRLSRARDLLEQGGAGVEQVASACGFGAAASLRHHFRRRFGVAPATYRARFAAPVAVPARNS</sequence>
<dbReference type="RefSeq" id="WP_109922915.1">
    <property type="nucleotide sequence ID" value="NZ_QGLF01000005.1"/>
</dbReference>
<dbReference type="Gene3D" id="3.40.50.880">
    <property type="match status" value="1"/>
</dbReference>
<dbReference type="OrthoDB" id="9793422at2"/>
<evidence type="ECO:0000256" key="2">
    <source>
        <dbReference type="ARBA" id="ARBA00023125"/>
    </source>
</evidence>
<dbReference type="PANTHER" id="PTHR43130">
    <property type="entry name" value="ARAC-FAMILY TRANSCRIPTIONAL REGULATOR"/>
    <property type="match status" value="1"/>
</dbReference>
<dbReference type="GO" id="GO:0043565">
    <property type="term" value="F:sequence-specific DNA binding"/>
    <property type="evidence" value="ECO:0007669"/>
    <property type="project" value="InterPro"/>
</dbReference>
<keyword evidence="1" id="KW-0805">Transcription regulation</keyword>
<evidence type="ECO:0000313" key="5">
    <source>
        <dbReference type="EMBL" id="PWR19231.1"/>
    </source>
</evidence>
<dbReference type="Gene3D" id="1.10.10.60">
    <property type="entry name" value="Homeodomain-like"/>
    <property type="match status" value="1"/>
</dbReference>
<feature type="domain" description="HTH araC/xylS-type" evidence="4">
    <location>
        <begin position="225"/>
        <end position="323"/>
    </location>
</feature>
<dbReference type="PROSITE" id="PS00041">
    <property type="entry name" value="HTH_ARAC_FAMILY_1"/>
    <property type="match status" value="1"/>
</dbReference>
<dbReference type="CDD" id="cd03137">
    <property type="entry name" value="GATase1_AraC_1"/>
    <property type="match status" value="1"/>
</dbReference>
<reference evidence="6" key="1">
    <citation type="submission" date="2018-05" db="EMBL/GenBank/DDBJ databases">
        <title>Zavarzinia sp. HR-AS.</title>
        <authorList>
            <person name="Lee Y."/>
            <person name="Jeon C.O."/>
        </authorList>
    </citation>
    <scope>NUCLEOTIDE SEQUENCE [LARGE SCALE GENOMIC DNA]</scope>
    <source>
        <strain evidence="6">DSM 1231</strain>
    </source>
</reference>
<organism evidence="5 6">
    <name type="scientific">Zavarzinia compransoris</name>
    <dbReference type="NCBI Taxonomy" id="1264899"/>
    <lineage>
        <taxon>Bacteria</taxon>
        <taxon>Pseudomonadati</taxon>
        <taxon>Pseudomonadota</taxon>
        <taxon>Alphaproteobacteria</taxon>
        <taxon>Rhodospirillales</taxon>
        <taxon>Zavarziniaceae</taxon>
        <taxon>Zavarzinia</taxon>
    </lineage>
</organism>
<keyword evidence="2" id="KW-0238">DNA-binding</keyword>
<dbReference type="InterPro" id="IPR029062">
    <property type="entry name" value="Class_I_gatase-like"/>
</dbReference>
<evidence type="ECO:0000256" key="3">
    <source>
        <dbReference type="ARBA" id="ARBA00023163"/>
    </source>
</evidence>
<comment type="caution">
    <text evidence="5">The sequence shown here is derived from an EMBL/GenBank/DDBJ whole genome shotgun (WGS) entry which is preliminary data.</text>
</comment>
<dbReference type="SMART" id="SM00342">
    <property type="entry name" value="HTH_ARAC"/>
    <property type="match status" value="1"/>
</dbReference>
<name>A0A317DXK8_9PROT</name>
<accession>A0A317DXK8</accession>
<dbReference type="InterPro" id="IPR018060">
    <property type="entry name" value="HTH_AraC"/>
</dbReference>
<dbReference type="Pfam" id="PF01965">
    <property type="entry name" value="DJ-1_PfpI"/>
    <property type="match status" value="1"/>
</dbReference>
<dbReference type="InterPro" id="IPR002818">
    <property type="entry name" value="DJ-1/PfpI"/>
</dbReference>
<proteinExistence type="predicted"/>
<gene>
    <name evidence="5" type="ORF">DKG75_19450</name>
</gene>
<evidence type="ECO:0000259" key="4">
    <source>
        <dbReference type="PROSITE" id="PS01124"/>
    </source>
</evidence>
<dbReference type="InterPro" id="IPR052158">
    <property type="entry name" value="INH-QAR"/>
</dbReference>
<dbReference type="InterPro" id="IPR018062">
    <property type="entry name" value="HTH_AraC-typ_CS"/>
</dbReference>
<dbReference type="InterPro" id="IPR009057">
    <property type="entry name" value="Homeodomain-like_sf"/>
</dbReference>
<dbReference type="SUPFAM" id="SSF52317">
    <property type="entry name" value="Class I glutamine amidotransferase-like"/>
    <property type="match status" value="1"/>
</dbReference>
<evidence type="ECO:0000256" key="1">
    <source>
        <dbReference type="ARBA" id="ARBA00023015"/>
    </source>
</evidence>
<dbReference type="AlphaFoldDB" id="A0A317DXK8"/>
<dbReference type="PANTHER" id="PTHR43130:SF3">
    <property type="entry name" value="HTH-TYPE TRANSCRIPTIONAL REGULATOR RV1931C"/>
    <property type="match status" value="1"/>
</dbReference>
<dbReference type="SUPFAM" id="SSF46689">
    <property type="entry name" value="Homeodomain-like"/>
    <property type="match status" value="2"/>
</dbReference>